<dbReference type="NCBIfam" id="TIGR02298">
    <property type="entry name" value="HpaD_Fe"/>
    <property type="match status" value="1"/>
</dbReference>
<dbReference type="InterPro" id="IPR004183">
    <property type="entry name" value="Xdiol_dOase_suB"/>
</dbReference>
<dbReference type="RefSeq" id="WP_215615285.1">
    <property type="nucleotide sequence ID" value="NZ_CP076135.1"/>
</dbReference>
<name>A0A975RU47_9BRAD</name>
<evidence type="ECO:0000256" key="2">
    <source>
        <dbReference type="SAM" id="MobiDB-lite"/>
    </source>
</evidence>
<reference evidence="4" key="1">
    <citation type="submission" date="2021-06" db="EMBL/GenBank/DDBJ databases">
        <title>Bradyrhizobium sp. S2-11-2 Genome sequencing.</title>
        <authorList>
            <person name="Jin L."/>
        </authorList>
    </citation>
    <scope>NUCLEOTIDE SEQUENCE</scope>
    <source>
        <strain evidence="4">S2-11-2</strain>
    </source>
</reference>
<evidence type="ECO:0000313" key="4">
    <source>
        <dbReference type="EMBL" id="QWG19784.1"/>
    </source>
</evidence>
<organism evidence="4 5">
    <name type="scientific">Bradyrhizobium sediminis</name>
    <dbReference type="NCBI Taxonomy" id="2840469"/>
    <lineage>
        <taxon>Bacteria</taxon>
        <taxon>Pseudomonadati</taxon>
        <taxon>Pseudomonadota</taxon>
        <taxon>Alphaproteobacteria</taxon>
        <taxon>Hyphomicrobiales</taxon>
        <taxon>Nitrobacteraceae</taxon>
        <taxon>Bradyrhizobium</taxon>
    </lineage>
</organism>
<gene>
    <name evidence="4" type="primary">hpaD</name>
    <name evidence="4" type="ORF">KMZ68_08150</name>
</gene>
<evidence type="ECO:0000259" key="3">
    <source>
        <dbReference type="Pfam" id="PF02900"/>
    </source>
</evidence>
<keyword evidence="1 4" id="KW-0560">Oxidoreductase</keyword>
<dbReference type="EMBL" id="CP076135">
    <property type="protein sequence ID" value="QWG19784.1"/>
    <property type="molecule type" value="Genomic_DNA"/>
</dbReference>
<dbReference type="GO" id="GO:0008198">
    <property type="term" value="F:ferrous iron binding"/>
    <property type="evidence" value="ECO:0007669"/>
    <property type="project" value="InterPro"/>
</dbReference>
<dbReference type="SUPFAM" id="SSF53213">
    <property type="entry name" value="LigB-like"/>
    <property type="match status" value="1"/>
</dbReference>
<dbReference type="Pfam" id="PF02900">
    <property type="entry name" value="LigB"/>
    <property type="match status" value="1"/>
</dbReference>
<sequence length="307" mass="33360">MGQLVLAAKVSHVPSLMLSEAEGSPLKSARAGAVRALRELGRRARDRRVSTFVVFDTHWLSNFGYHINANPHHQGSFTSHEAPQMIQDLRYDLPGDTALAEAIAKQAGEAGLNVIAHKVASLGLEYGTIVPMHYMNPDGWAKVVSVASPLFTSLEESRLLGEATRRAIEGSGERVAIIASGSLSHRLWPNKQLGPEAWTSVASEFNRQVDLRVLELWQQRRYREFIDMLPDYAIKCNGEGGMADTIMLFAALGWDGFHGAAEQLCDYFPSSGSGQVNVEFHVDGWSGPGDARARPAGDSTSAVTSST</sequence>
<dbReference type="GO" id="GO:0008687">
    <property type="term" value="F:3,4-dihydroxyphenylacetate 2,3-dioxygenase activity"/>
    <property type="evidence" value="ECO:0007669"/>
    <property type="project" value="UniProtKB-EC"/>
</dbReference>
<dbReference type="Gene3D" id="3.40.830.10">
    <property type="entry name" value="LigB-like"/>
    <property type="match status" value="1"/>
</dbReference>
<proteinExistence type="predicted"/>
<feature type="domain" description="Extradiol ring-cleavage dioxygenase class III enzyme subunit B" evidence="3">
    <location>
        <begin position="7"/>
        <end position="280"/>
    </location>
</feature>
<dbReference type="Proteomes" id="UP000680805">
    <property type="component" value="Chromosome"/>
</dbReference>
<protein>
    <submittedName>
        <fullName evidence="4">3,4-dihydroxyphenylacetate 2,3-dioxygenase</fullName>
        <ecNumber evidence="4">1.13.11.15</ecNumber>
    </submittedName>
</protein>
<dbReference type="CDD" id="cd07370">
    <property type="entry name" value="HPCD"/>
    <property type="match status" value="1"/>
</dbReference>
<dbReference type="InterPro" id="IPR011984">
    <property type="entry name" value="HPCD"/>
</dbReference>
<evidence type="ECO:0000313" key="5">
    <source>
        <dbReference type="Proteomes" id="UP000680805"/>
    </source>
</evidence>
<dbReference type="KEGG" id="bsei:KMZ68_08150"/>
<dbReference type="PANTHER" id="PTHR30096:SF9">
    <property type="entry name" value="4-HYDROXYPHENYLACETATE CATABOLISM PROTEIN"/>
    <property type="match status" value="1"/>
</dbReference>
<feature type="region of interest" description="Disordered" evidence="2">
    <location>
        <begin position="287"/>
        <end position="307"/>
    </location>
</feature>
<dbReference type="EC" id="1.13.11.15" evidence="4"/>
<feature type="compositionally biased region" description="Polar residues" evidence="2">
    <location>
        <begin position="298"/>
        <end position="307"/>
    </location>
</feature>
<dbReference type="PANTHER" id="PTHR30096">
    <property type="entry name" value="4,5-DOPA DIOXYGENASE EXTRADIOL-LIKE PROTEIN"/>
    <property type="match status" value="1"/>
</dbReference>
<accession>A0A975RU47</accession>
<dbReference type="AlphaFoldDB" id="A0A975RU47"/>
<evidence type="ECO:0000256" key="1">
    <source>
        <dbReference type="ARBA" id="ARBA00023002"/>
    </source>
</evidence>